<evidence type="ECO:0000313" key="2">
    <source>
        <dbReference type="Proteomes" id="UP000018817"/>
    </source>
</evidence>
<dbReference type="GeneID" id="20192958"/>
<dbReference type="AlphaFoldDB" id="W2PI43"/>
<dbReference type="VEuPathDB" id="FungiDB:PPTG_24359"/>
<reference evidence="2" key="1">
    <citation type="submission" date="2011-12" db="EMBL/GenBank/DDBJ databases">
        <authorList>
            <consortium name="The Broad Institute Genome Sequencing Platform"/>
            <person name="Russ C."/>
            <person name="Tyler B."/>
            <person name="Panabieres F."/>
            <person name="Shan W."/>
            <person name="Tripathy S."/>
            <person name="Grunwald N."/>
            <person name="Machado M."/>
            <person name="Young S.K."/>
            <person name="Zeng Q."/>
            <person name="Gargeya S."/>
            <person name="Fitzgerald M."/>
            <person name="Haas B."/>
            <person name="Abouelleil A."/>
            <person name="Alvarado L."/>
            <person name="Arachchi H.M."/>
            <person name="Berlin A."/>
            <person name="Chapman S.B."/>
            <person name="Gearin G."/>
            <person name="Goldberg J."/>
            <person name="Griggs A."/>
            <person name="Gujja S."/>
            <person name="Hansen M."/>
            <person name="Heiman D."/>
            <person name="Howarth C."/>
            <person name="Larimer J."/>
            <person name="Lui A."/>
            <person name="MacDonald P.J.P."/>
            <person name="McCowen C."/>
            <person name="Montmayeur A."/>
            <person name="Murphy C."/>
            <person name="Neiman D."/>
            <person name="Pearson M."/>
            <person name="Priest M."/>
            <person name="Roberts A."/>
            <person name="Saif S."/>
            <person name="Shea T."/>
            <person name="Sisk P."/>
            <person name="Stolte C."/>
            <person name="Sykes S."/>
            <person name="Wortman J."/>
            <person name="Nusbaum C."/>
            <person name="Birren B."/>
        </authorList>
    </citation>
    <scope>NUCLEOTIDE SEQUENCE [LARGE SCALE GENOMIC DNA]</scope>
    <source>
        <strain evidence="2">INRA-310</strain>
    </source>
</reference>
<accession>W2PI43</accession>
<evidence type="ECO:0000313" key="1">
    <source>
        <dbReference type="EMBL" id="ETM99888.1"/>
    </source>
</evidence>
<proteinExistence type="predicted"/>
<gene>
    <name evidence="1" type="ORF">PPTG_24359</name>
</gene>
<dbReference type="Proteomes" id="UP000018817">
    <property type="component" value="Unassembled WGS sequence"/>
</dbReference>
<reference evidence="1 2" key="2">
    <citation type="submission" date="2013-11" db="EMBL/GenBank/DDBJ databases">
        <title>The Genome Sequence of Phytophthora parasitica INRA-310.</title>
        <authorList>
            <consortium name="The Broad Institute Genomics Platform"/>
            <person name="Russ C."/>
            <person name="Tyler B."/>
            <person name="Panabieres F."/>
            <person name="Shan W."/>
            <person name="Tripathy S."/>
            <person name="Grunwald N."/>
            <person name="Machado M."/>
            <person name="Johnson C.S."/>
            <person name="Arredondo F."/>
            <person name="Hong C."/>
            <person name="Coffey M."/>
            <person name="Young S.K."/>
            <person name="Zeng Q."/>
            <person name="Gargeya S."/>
            <person name="Fitzgerald M."/>
            <person name="Abouelleil A."/>
            <person name="Alvarado L."/>
            <person name="Chapman S.B."/>
            <person name="Gainer-Dewar J."/>
            <person name="Goldberg J."/>
            <person name="Griggs A."/>
            <person name="Gujja S."/>
            <person name="Hansen M."/>
            <person name="Howarth C."/>
            <person name="Imamovic A."/>
            <person name="Ireland A."/>
            <person name="Larimer J."/>
            <person name="McCowan C."/>
            <person name="Murphy C."/>
            <person name="Pearson M."/>
            <person name="Poon T.W."/>
            <person name="Priest M."/>
            <person name="Roberts A."/>
            <person name="Saif S."/>
            <person name="Shea T."/>
            <person name="Sykes S."/>
            <person name="Wortman J."/>
            <person name="Nusbaum C."/>
            <person name="Birren B."/>
        </authorList>
    </citation>
    <scope>NUCLEOTIDE SEQUENCE [LARGE SCALE GENOMIC DNA]</scope>
    <source>
        <strain evidence="1 2">INRA-310</strain>
    </source>
</reference>
<name>W2PI43_PHYN3</name>
<dbReference type="EMBL" id="KI669646">
    <property type="protein sequence ID" value="ETM99888.1"/>
    <property type="molecule type" value="Genomic_DNA"/>
</dbReference>
<protein>
    <submittedName>
        <fullName evidence="1">Uncharacterized protein</fullName>
    </submittedName>
</protein>
<sequence>MVLQRLQYPTAPHNGKSFNGGIVCRSIYFLLEGDMVLSAAESPFPAPPRCVITILGEVG</sequence>
<dbReference type="RefSeq" id="XP_008914855.1">
    <property type="nucleotide sequence ID" value="XM_008916607.1"/>
</dbReference>
<organism evidence="1 2">
    <name type="scientific">Phytophthora nicotianae (strain INRA-310)</name>
    <name type="common">Phytophthora parasitica</name>
    <dbReference type="NCBI Taxonomy" id="761204"/>
    <lineage>
        <taxon>Eukaryota</taxon>
        <taxon>Sar</taxon>
        <taxon>Stramenopiles</taxon>
        <taxon>Oomycota</taxon>
        <taxon>Peronosporomycetes</taxon>
        <taxon>Peronosporales</taxon>
        <taxon>Peronosporaceae</taxon>
        <taxon>Phytophthora</taxon>
    </lineage>
</organism>